<evidence type="ECO:0000259" key="14">
    <source>
        <dbReference type="Pfam" id="PF02463"/>
    </source>
</evidence>
<keyword evidence="16" id="KW-1185">Reference proteome</keyword>
<keyword evidence="11 12" id="KW-0742">SOS response</keyword>
<dbReference type="Pfam" id="PF02463">
    <property type="entry name" value="SMC_N"/>
    <property type="match status" value="1"/>
</dbReference>
<name>A0A5D8QBS3_9THEO</name>
<protein>
    <recommendedName>
        <fullName evidence="3 12">DNA replication and repair protein RecF</fullName>
    </recommendedName>
</protein>
<dbReference type="GO" id="GO:0006302">
    <property type="term" value="P:double-strand break repair"/>
    <property type="evidence" value="ECO:0007669"/>
    <property type="project" value="TreeGrafter"/>
</dbReference>
<dbReference type="HAMAP" id="MF_00365">
    <property type="entry name" value="RecF"/>
    <property type="match status" value="1"/>
</dbReference>
<evidence type="ECO:0000256" key="5">
    <source>
        <dbReference type="ARBA" id="ARBA00022705"/>
    </source>
</evidence>
<comment type="subcellular location">
    <subcellularLocation>
        <location evidence="1 12 13">Cytoplasm</location>
    </subcellularLocation>
</comment>
<keyword evidence="5 12" id="KW-0235">DNA replication</keyword>
<keyword evidence="6 12" id="KW-0547">Nucleotide-binding</keyword>
<keyword evidence="7 12" id="KW-0227">DNA damage</keyword>
<dbReference type="NCBIfam" id="TIGR00611">
    <property type="entry name" value="recf"/>
    <property type="match status" value="1"/>
</dbReference>
<evidence type="ECO:0000256" key="13">
    <source>
        <dbReference type="RuleBase" id="RU000578"/>
    </source>
</evidence>
<evidence type="ECO:0000256" key="1">
    <source>
        <dbReference type="ARBA" id="ARBA00004496"/>
    </source>
</evidence>
<evidence type="ECO:0000256" key="2">
    <source>
        <dbReference type="ARBA" id="ARBA00008016"/>
    </source>
</evidence>
<evidence type="ECO:0000313" key="15">
    <source>
        <dbReference type="EMBL" id="TZE80768.1"/>
    </source>
</evidence>
<evidence type="ECO:0000256" key="12">
    <source>
        <dbReference type="HAMAP-Rule" id="MF_00365"/>
    </source>
</evidence>
<comment type="similarity">
    <text evidence="2 12 13">Belongs to the RecF family.</text>
</comment>
<evidence type="ECO:0000313" key="16">
    <source>
        <dbReference type="Proteomes" id="UP000322976"/>
    </source>
</evidence>
<dbReference type="Gene3D" id="3.40.50.300">
    <property type="entry name" value="P-loop containing nucleotide triphosphate hydrolases"/>
    <property type="match status" value="1"/>
</dbReference>
<evidence type="ECO:0000256" key="11">
    <source>
        <dbReference type="ARBA" id="ARBA00023236"/>
    </source>
</evidence>
<dbReference type="InterPro" id="IPR027417">
    <property type="entry name" value="P-loop_NTPase"/>
</dbReference>
<feature type="binding site" evidence="12">
    <location>
        <begin position="35"/>
        <end position="42"/>
    </location>
    <ligand>
        <name>ATP</name>
        <dbReference type="ChEBI" id="CHEBI:30616"/>
    </ligand>
</feature>
<dbReference type="InterPro" id="IPR018078">
    <property type="entry name" value="DNA-binding_RecF_CS"/>
</dbReference>
<dbReference type="InterPro" id="IPR001238">
    <property type="entry name" value="DNA-binding_RecF"/>
</dbReference>
<evidence type="ECO:0000256" key="3">
    <source>
        <dbReference type="ARBA" id="ARBA00020170"/>
    </source>
</evidence>
<comment type="function">
    <text evidence="12 13">The RecF protein is involved in DNA metabolism; it is required for DNA replication and normal SOS inducibility. RecF binds preferentially to single-stranded, linear DNA. It also seems to bind ATP.</text>
</comment>
<comment type="caution">
    <text evidence="15">The sequence shown here is derived from an EMBL/GenBank/DDBJ whole genome shotgun (WGS) entry which is preliminary data.</text>
</comment>
<accession>A0A5D8QBS3</accession>
<keyword evidence="9 12" id="KW-0238">DNA-binding</keyword>
<feature type="domain" description="RecF/RecN/SMC N-terminal" evidence="14">
    <location>
        <begin position="7"/>
        <end position="334"/>
    </location>
</feature>
<evidence type="ECO:0000256" key="6">
    <source>
        <dbReference type="ARBA" id="ARBA00022741"/>
    </source>
</evidence>
<dbReference type="GO" id="GO:0005737">
    <property type="term" value="C:cytoplasm"/>
    <property type="evidence" value="ECO:0007669"/>
    <property type="project" value="UniProtKB-SubCell"/>
</dbReference>
<dbReference type="AlphaFoldDB" id="A0A5D8QBS3"/>
<evidence type="ECO:0000256" key="8">
    <source>
        <dbReference type="ARBA" id="ARBA00022840"/>
    </source>
</evidence>
<dbReference type="PANTHER" id="PTHR32182:SF0">
    <property type="entry name" value="DNA REPLICATION AND REPAIR PROTEIN RECF"/>
    <property type="match status" value="1"/>
</dbReference>
<dbReference type="GO" id="GO:0009432">
    <property type="term" value="P:SOS response"/>
    <property type="evidence" value="ECO:0007669"/>
    <property type="project" value="UniProtKB-UniRule"/>
</dbReference>
<proteinExistence type="inferred from homology"/>
<dbReference type="GO" id="GO:0000731">
    <property type="term" value="P:DNA synthesis involved in DNA repair"/>
    <property type="evidence" value="ECO:0007669"/>
    <property type="project" value="TreeGrafter"/>
</dbReference>
<dbReference type="Gene3D" id="1.20.1050.90">
    <property type="entry name" value="RecF/RecN/SMC, N-terminal domain"/>
    <property type="match status" value="1"/>
</dbReference>
<evidence type="ECO:0000256" key="7">
    <source>
        <dbReference type="ARBA" id="ARBA00022763"/>
    </source>
</evidence>
<dbReference type="PROSITE" id="PS00618">
    <property type="entry name" value="RECF_2"/>
    <property type="match status" value="1"/>
</dbReference>
<gene>
    <name evidence="12 15" type="primary">recF</name>
    <name evidence="15" type="ORF">FWJ32_12150</name>
</gene>
<dbReference type="GO" id="GO:0005524">
    <property type="term" value="F:ATP binding"/>
    <property type="evidence" value="ECO:0007669"/>
    <property type="project" value="UniProtKB-UniRule"/>
</dbReference>
<evidence type="ECO:0000256" key="9">
    <source>
        <dbReference type="ARBA" id="ARBA00023125"/>
    </source>
</evidence>
<dbReference type="Proteomes" id="UP000322976">
    <property type="component" value="Unassembled WGS sequence"/>
</dbReference>
<organism evidence="15 16">
    <name type="scientific">Calorimonas adulescens</name>
    <dbReference type="NCBI Taxonomy" id="2606906"/>
    <lineage>
        <taxon>Bacteria</taxon>
        <taxon>Bacillati</taxon>
        <taxon>Bacillota</taxon>
        <taxon>Clostridia</taxon>
        <taxon>Thermoanaerobacterales</taxon>
        <taxon>Thermoanaerobacteraceae</taxon>
        <taxon>Calorimonas</taxon>
    </lineage>
</organism>
<dbReference type="GO" id="GO:0003697">
    <property type="term" value="F:single-stranded DNA binding"/>
    <property type="evidence" value="ECO:0007669"/>
    <property type="project" value="UniProtKB-UniRule"/>
</dbReference>
<dbReference type="GO" id="GO:0006260">
    <property type="term" value="P:DNA replication"/>
    <property type="evidence" value="ECO:0007669"/>
    <property type="project" value="UniProtKB-UniRule"/>
</dbReference>
<dbReference type="PANTHER" id="PTHR32182">
    <property type="entry name" value="DNA REPLICATION AND REPAIR PROTEIN RECF"/>
    <property type="match status" value="1"/>
</dbReference>
<dbReference type="EMBL" id="VTPS01000024">
    <property type="protein sequence ID" value="TZE80768.1"/>
    <property type="molecule type" value="Genomic_DNA"/>
</dbReference>
<keyword evidence="8 12" id="KW-0067">ATP-binding</keyword>
<sequence>MGVLVLYIREVDLKNFRNFTDYTIYLDKGTNIILGKNAVGKTNILESIYLLSRGRSFKTSRLSEIIKYDEDNFFIGIKAVRSSGEFTAQFGYAQDNKKQIKINGIEINKQSELLGNIYTILFLPEDLYIVKGNPQIRRNFIDEALLQIRPNYTYDLMRYYKVLKQRNNLLKNIAKKPSLRYTLDSWDEQIAAYGIKVATIRARFVETLSRAVADIHKNLSGGEELEIKYLVNFGNNIDMYRELLKSSVEKDITYGQTTIGPHRDDIKILLDGKAARTFASQGQQRTIALSLKLAEIKIIRDNIGESPVFLLDDVFSELDDDRKMCVMKNIKDIQSVITANDIHMDGSWNVIRLGVI</sequence>
<dbReference type="PROSITE" id="PS00617">
    <property type="entry name" value="RECF_1"/>
    <property type="match status" value="1"/>
</dbReference>
<dbReference type="InterPro" id="IPR003395">
    <property type="entry name" value="RecF/RecN/SMC_N"/>
</dbReference>
<keyword evidence="4 12" id="KW-0963">Cytoplasm</keyword>
<dbReference type="InterPro" id="IPR042174">
    <property type="entry name" value="RecF_2"/>
</dbReference>
<keyword evidence="10 12" id="KW-0234">DNA repair</keyword>
<evidence type="ECO:0000256" key="4">
    <source>
        <dbReference type="ARBA" id="ARBA00022490"/>
    </source>
</evidence>
<dbReference type="SUPFAM" id="SSF52540">
    <property type="entry name" value="P-loop containing nucleoside triphosphate hydrolases"/>
    <property type="match status" value="1"/>
</dbReference>
<evidence type="ECO:0000256" key="10">
    <source>
        <dbReference type="ARBA" id="ARBA00023204"/>
    </source>
</evidence>
<reference evidence="15 16" key="1">
    <citation type="submission" date="2019-08" db="EMBL/GenBank/DDBJ databases">
        <title>Calorimonas adulescens gen. nov., sp. nov., an anaerobic thermophilic bacterium from Sakhalin hot spring.</title>
        <authorList>
            <person name="Khomyakova M.A."/>
            <person name="Merkel A.Y."/>
            <person name="Novikov A."/>
            <person name="Bonch-Osmolovskaya E.A."/>
            <person name="Slobodkin A.I."/>
        </authorList>
    </citation>
    <scope>NUCLEOTIDE SEQUENCE [LARGE SCALE GENOMIC DNA]</scope>
    <source>
        <strain evidence="15 16">A05MB</strain>
    </source>
</reference>